<evidence type="ECO:0000256" key="1">
    <source>
        <dbReference type="SAM" id="Phobius"/>
    </source>
</evidence>
<protein>
    <recommendedName>
        <fullName evidence="2">ComEC/Rec2-related protein domain-containing protein</fullName>
    </recommendedName>
</protein>
<dbReference type="Pfam" id="PF03772">
    <property type="entry name" value="Competence"/>
    <property type="match status" value="1"/>
</dbReference>
<sequence>NVLILPLLPFIMISGFIFGLLGMLWQSLGWILSWPAWFLLTYLTKVVDWFSSQSFASLTLEIS</sequence>
<keyword evidence="1" id="KW-1133">Transmembrane helix</keyword>
<evidence type="ECO:0000313" key="3">
    <source>
        <dbReference type="EMBL" id="GAI66416.1"/>
    </source>
</evidence>
<dbReference type="AlphaFoldDB" id="X1RHE5"/>
<organism evidence="3">
    <name type="scientific">marine sediment metagenome</name>
    <dbReference type="NCBI Taxonomy" id="412755"/>
    <lineage>
        <taxon>unclassified sequences</taxon>
        <taxon>metagenomes</taxon>
        <taxon>ecological metagenomes</taxon>
    </lineage>
</organism>
<feature type="non-terminal residue" evidence="3">
    <location>
        <position position="63"/>
    </location>
</feature>
<keyword evidence="1" id="KW-0472">Membrane</keyword>
<keyword evidence="1" id="KW-0812">Transmembrane</keyword>
<comment type="caution">
    <text evidence="3">The sequence shown here is derived from an EMBL/GenBank/DDBJ whole genome shotgun (WGS) entry which is preliminary data.</text>
</comment>
<gene>
    <name evidence="3" type="ORF">S06H3_66355</name>
</gene>
<evidence type="ECO:0000259" key="2">
    <source>
        <dbReference type="Pfam" id="PF03772"/>
    </source>
</evidence>
<accession>X1RHE5</accession>
<reference evidence="3" key="1">
    <citation type="journal article" date="2014" name="Front. Microbiol.">
        <title>High frequency of phylogenetically diverse reductive dehalogenase-homologous genes in deep subseafloor sedimentary metagenomes.</title>
        <authorList>
            <person name="Kawai M."/>
            <person name="Futagami T."/>
            <person name="Toyoda A."/>
            <person name="Takaki Y."/>
            <person name="Nishi S."/>
            <person name="Hori S."/>
            <person name="Arai W."/>
            <person name="Tsubouchi T."/>
            <person name="Morono Y."/>
            <person name="Uchiyama I."/>
            <person name="Ito T."/>
            <person name="Fujiyama A."/>
            <person name="Inagaki F."/>
            <person name="Takami H."/>
        </authorList>
    </citation>
    <scope>NUCLEOTIDE SEQUENCE</scope>
    <source>
        <strain evidence="3">Expedition CK06-06</strain>
    </source>
</reference>
<dbReference type="EMBL" id="BARV01045166">
    <property type="protein sequence ID" value="GAI66416.1"/>
    <property type="molecule type" value="Genomic_DNA"/>
</dbReference>
<feature type="domain" description="ComEC/Rec2-related protein" evidence="2">
    <location>
        <begin position="1"/>
        <end position="60"/>
    </location>
</feature>
<dbReference type="InterPro" id="IPR004477">
    <property type="entry name" value="ComEC_N"/>
</dbReference>
<feature type="non-terminal residue" evidence="3">
    <location>
        <position position="1"/>
    </location>
</feature>
<proteinExistence type="predicted"/>
<feature type="transmembrane region" description="Helical" evidence="1">
    <location>
        <begin position="7"/>
        <end position="25"/>
    </location>
</feature>
<name>X1RHE5_9ZZZZ</name>